<evidence type="ECO:0000313" key="1">
    <source>
        <dbReference type="EMBL" id="MSS82332.1"/>
    </source>
</evidence>
<reference evidence="1 2" key="1">
    <citation type="submission" date="2019-08" db="EMBL/GenBank/DDBJ databases">
        <title>In-depth cultivation of the pig gut microbiome towards novel bacterial diversity and tailored functional studies.</title>
        <authorList>
            <person name="Wylensek D."/>
            <person name="Hitch T.C.A."/>
            <person name="Clavel T."/>
        </authorList>
    </citation>
    <scope>NUCLEOTIDE SEQUENCE [LARGE SCALE GENOMIC DNA]</scope>
    <source>
        <strain evidence="1 2">WCA-389-WT-5B</strain>
    </source>
</reference>
<dbReference type="RefSeq" id="WP_154488200.1">
    <property type="nucleotide sequence ID" value="NZ_VULN01000009.1"/>
</dbReference>
<organism evidence="1 2">
    <name type="scientific">Acidaminococcus fermentans</name>
    <dbReference type="NCBI Taxonomy" id="905"/>
    <lineage>
        <taxon>Bacteria</taxon>
        <taxon>Bacillati</taxon>
        <taxon>Bacillota</taxon>
        <taxon>Negativicutes</taxon>
        <taxon>Acidaminococcales</taxon>
        <taxon>Acidaminococcaceae</taxon>
        <taxon>Acidaminococcus</taxon>
    </lineage>
</organism>
<dbReference type="EMBL" id="VULN01000009">
    <property type="protein sequence ID" value="MSS82332.1"/>
    <property type="molecule type" value="Genomic_DNA"/>
</dbReference>
<evidence type="ECO:0000313" key="2">
    <source>
        <dbReference type="Proteomes" id="UP000441455"/>
    </source>
</evidence>
<sequence>MIDGLKGKTLHGAEILDVSYGREEVPEEIQNMGRKLGHEPNTSTGLWFQASCKVKGKTYLADLRWTPDEGNECMIFRFIESGRSYYSRRGIPLTIHSLLKCVDDFAKDGGGTPYVGQVSRHCPIATRREWKEEENGD</sequence>
<dbReference type="Proteomes" id="UP000441455">
    <property type="component" value="Unassembled WGS sequence"/>
</dbReference>
<name>A0A6N7W1L2_ACIFE</name>
<dbReference type="OrthoDB" id="9842531at2"/>
<proteinExistence type="predicted"/>
<protein>
    <submittedName>
        <fullName evidence="1">Uncharacterized protein</fullName>
    </submittedName>
</protein>
<accession>A0A6N7W1L2</accession>
<comment type="caution">
    <text evidence="1">The sequence shown here is derived from an EMBL/GenBank/DDBJ whole genome shotgun (WGS) entry which is preliminary data.</text>
</comment>
<gene>
    <name evidence="1" type="ORF">FX155_06970</name>
</gene>
<dbReference type="AlphaFoldDB" id="A0A6N7W1L2"/>